<dbReference type="OrthoDB" id="3385315at2"/>
<dbReference type="EMBL" id="MCOK01000001">
    <property type="protein sequence ID" value="OOC56453.1"/>
    <property type="molecule type" value="Genomic_DNA"/>
</dbReference>
<protein>
    <submittedName>
        <fullName evidence="2">Uncharacterized protein</fullName>
    </submittedName>
</protein>
<dbReference type="Proteomes" id="UP000189004">
    <property type="component" value="Unassembled WGS sequence"/>
</dbReference>
<reference evidence="3" key="1">
    <citation type="submission" date="2016-08" db="EMBL/GenBank/DDBJ databases">
        <authorList>
            <person name="Tokovenko B."/>
            <person name="Kalinowski J."/>
        </authorList>
    </citation>
    <scope>NUCLEOTIDE SEQUENCE [LARGE SCALE GENOMIC DNA]</scope>
    <source>
        <strain evidence="3">UTMC102</strain>
    </source>
</reference>
<accession>A0A1V3C6Y6</accession>
<comment type="caution">
    <text evidence="2">The sequence shown here is derived from an EMBL/GenBank/DDBJ whole genome shotgun (WGS) entry which is preliminary data.</text>
</comment>
<feature type="region of interest" description="Disordered" evidence="1">
    <location>
        <begin position="228"/>
        <end position="264"/>
    </location>
</feature>
<proteinExistence type="predicted"/>
<name>A0A1V3C6Y6_9ACTN</name>
<dbReference type="RefSeq" id="WP_077692897.1">
    <property type="nucleotide sequence ID" value="NZ_MCOK01000001.1"/>
</dbReference>
<feature type="compositionally biased region" description="Basic and acidic residues" evidence="1">
    <location>
        <begin position="250"/>
        <end position="264"/>
    </location>
</feature>
<gene>
    <name evidence="2" type="ORF">NOSIN_23645</name>
</gene>
<evidence type="ECO:0000313" key="3">
    <source>
        <dbReference type="Proteomes" id="UP000189004"/>
    </source>
</evidence>
<keyword evidence="3" id="KW-1185">Reference proteome</keyword>
<organism evidence="2 3">
    <name type="scientific">Nocardiopsis sinuspersici</name>
    <dbReference type="NCBI Taxonomy" id="501010"/>
    <lineage>
        <taxon>Bacteria</taxon>
        <taxon>Bacillati</taxon>
        <taxon>Actinomycetota</taxon>
        <taxon>Actinomycetes</taxon>
        <taxon>Streptosporangiales</taxon>
        <taxon>Nocardiopsidaceae</taxon>
        <taxon>Nocardiopsis</taxon>
    </lineage>
</organism>
<dbReference type="AlphaFoldDB" id="A0A1V3C6Y6"/>
<evidence type="ECO:0000256" key="1">
    <source>
        <dbReference type="SAM" id="MobiDB-lite"/>
    </source>
</evidence>
<sequence length="264" mass="29560">MNEQEDIITHLGGPGILAGLSWAYRSACGRTLDTYSEADGHDGSWFGNTRHTLLRNRLNRVFSCDRYAGDEGVDEDLLYAELAAKDRVTMPNLDPGLVRLADLQSSPGWAFEQYRFLLASCKYGAIDQIPWPSKSPTKQRVARQFSPDPRQPTLFDWFVEEEVDGLEAALVNRDELDLVTFVVAHSLDPITGKMELVFGRPKLNFGGGAAWHWRQDLLSLPPFHGNRRIDDTPLPTGPSTVPDAPVRLRRATEERLGDRASVDK</sequence>
<evidence type="ECO:0000313" key="2">
    <source>
        <dbReference type="EMBL" id="OOC56453.1"/>
    </source>
</evidence>